<evidence type="ECO:0008006" key="3">
    <source>
        <dbReference type="Google" id="ProtNLM"/>
    </source>
</evidence>
<proteinExistence type="predicted"/>
<organism evidence="1 2">
    <name type="scientific">Epicoccum nigrum</name>
    <name type="common">Soil fungus</name>
    <name type="synonym">Epicoccum purpurascens</name>
    <dbReference type="NCBI Taxonomy" id="105696"/>
    <lineage>
        <taxon>Eukaryota</taxon>
        <taxon>Fungi</taxon>
        <taxon>Dikarya</taxon>
        <taxon>Ascomycota</taxon>
        <taxon>Pezizomycotina</taxon>
        <taxon>Dothideomycetes</taxon>
        <taxon>Pleosporomycetidae</taxon>
        <taxon>Pleosporales</taxon>
        <taxon>Pleosporineae</taxon>
        <taxon>Didymellaceae</taxon>
        <taxon>Epicoccum</taxon>
    </lineage>
</organism>
<dbReference type="OMA" id="VYRLWLY"/>
<keyword evidence="2" id="KW-1185">Reference proteome</keyword>
<dbReference type="STRING" id="105696.A0A1Y2LPC6"/>
<evidence type="ECO:0000313" key="1">
    <source>
        <dbReference type="EMBL" id="OSS45392.1"/>
    </source>
</evidence>
<gene>
    <name evidence="1" type="ORF">B5807_10223</name>
</gene>
<dbReference type="Proteomes" id="UP000193240">
    <property type="component" value="Unassembled WGS sequence"/>
</dbReference>
<evidence type="ECO:0000313" key="2">
    <source>
        <dbReference type="Proteomes" id="UP000193240"/>
    </source>
</evidence>
<dbReference type="AlphaFoldDB" id="A0A1Y2LPC6"/>
<dbReference type="SUPFAM" id="SSF81383">
    <property type="entry name" value="F-box domain"/>
    <property type="match status" value="1"/>
</dbReference>
<dbReference type="InParanoid" id="A0A1Y2LPC6"/>
<dbReference type="InterPro" id="IPR036047">
    <property type="entry name" value="F-box-like_dom_sf"/>
</dbReference>
<reference evidence="1 2" key="1">
    <citation type="journal article" date="2017" name="Genome Announc.">
        <title>Genome sequence of the saprophytic ascomycete Epicoccum nigrum ICMP 19927 strain isolated from New Zealand.</title>
        <authorList>
            <person name="Fokin M."/>
            <person name="Fleetwood D."/>
            <person name="Weir B.S."/>
            <person name="Villas-Boas S.G."/>
        </authorList>
    </citation>
    <scope>NUCLEOTIDE SEQUENCE [LARGE SCALE GENOMIC DNA]</scope>
    <source>
        <strain evidence="1 2">ICMP 19927</strain>
    </source>
</reference>
<dbReference type="EMBL" id="KZ107854">
    <property type="protein sequence ID" value="OSS45392.1"/>
    <property type="molecule type" value="Genomic_DNA"/>
</dbReference>
<sequence>MLFEDLATELVVQILLSCNSINDVLALSMTCRRFRNISLSSQRLNILEHAAEAQYGPLLDLTQLLTHNSSQPAHIIRDAPFSLALLKQMVHAGRVAEKWCDIYPFKKWKHDYEARRLLTSTERRRLRRAIYRTWLYSRAFHNASHPRESRVTRPVIQKRAALLHNWPTCALAEMADFSAIMRDLVQNTICPSNGTIARKFKKRHPSSDQSLLFNIHLNYPPPAPSPAAYNPFTNQTPATNLWSHLNSSPSYTARYAAPAHKLRLHPAHDVGAEGWGDDISHYYVIEDYMKLDPEQVLWLKEHAPLKGMVEGYVRLLGSWFENNGATLGQTVDWVLDERGESGVEFAEGIAEGRLGVAVGNGGAEG</sequence>
<accession>A0A1Y2LPC6</accession>
<protein>
    <recommendedName>
        <fullName evidence="3">F-box domain-containing protein</fullName>
    </recommendedName>
</protein>
<name>A0A1Y2LPC6_EPING</name>